<protein>
    <submittedName>
        <fullName evidence="1">Uncharacterized protein</fullName>
    </submittedName>
</protein>
<reference evidence="1 2" key="1">
    <citation type="submission" date="2018-09" db="EMBL/GenBank/DDBJ databases">
        <title>Marinorhizobium profundi gen. nov., sp. nov., isolated from a deep-sea sediment sample from the New Britain Trench and proposal of Marinorhizobiaceae fam. nov. in the order Rhizobiales of the class Alphaproteobacteria.</title>
        <authorList>
            <person name="Cao J."/>
        </authorList>
    </citation>
    <scope>NUCLEOTIDE SEQUENCE [LARGE SCALE GENOMIC DNA]</scope>
    <source>
        <strain evidence="1 2">WS11</strain>
    </source>
</reference>
<proteinExistence type="predicted"/>
<dbReference type="OrthoDB" id="8265479at2"/>
<dbReference type="EMBL" id="CP032509">
    <property type="protein sequence ID" value="AZN73821.1"/>
    <property type="molecule type" value="Genomic_DNA"/>
</dbReference>
<dbReference type="Proteomes" id="UP000268192">
    <property type="component" value="Chromosome"/>
</dbReference>
<name>A0A3Q8XUG2_9HYPH</name>
<dbReference type="KEGG" id="abaw:D5400_14060"/>
<organism evidence="1 2">
    <name type="scientific">Georhizobium profundi</name>
    <dbReference type="NCBI Taxonomy" id="2341112"/>
    <lineage>
        <taxon>Bacteria</taxon>
        <taxon>Pseudomonadati</taxon>
        <taxon>Pseudomonadota</taxon>
        <taxon>Alphaproteobacteria</taxon>
        <taxon>Hyphomicrobiales</taxon>
        <taxon>Rhizobiaceae</taxon>
        <taxon>Georhizobium</taxon>
    </lineage>
</organism>
<accession>A0A3Q8XUG2</accession>
<gene>
    <name evidence="1" type="ORF">D5400_14060</name>
</gene>
<keyword evidence="2" id="KW-1185">Reference proteome</keyword>
<dbReference type="AlphaFoldDB" id="A0A3Q8XUG2"/>
<evidence type="ECO:0000313" key="1">
    <source>
        <dbReference type="EMBL" id="AZN73821.1"/>
    </source>
</evidence>
<sequence>MDLLAEFPGWTPDFDLFWRREQSRTAGGRTIVKDFGGPLWRLSAVSRALTINELDAWRARLDALEDGLQTFRGYSMSRSYPIAHPNGAWPTGEAFSGAGTIGSVGVNRKAVSLSGFPEGFQVSVGDMLRIGNQDLHRVIEARTVTALGNTSLLEIRPHLWPGVAAGAPVSVLRPYCIMAIEPGSIVSPADPSTSWGAISFRAMEAR</sequence>
<evidence type="ECO:0000313" key="2">
    <source>
        <dbReference type="Proteomes" id="UP000268192"/>
    </source>
</evidence>